<dbReference type="OrthoDB" id="2677960at2"/>
<dbReference type="RefSeq" id="WP_127120973.1">
    <property type="nucleotide sequence ID" value="NZ_BHXQ01000001.1"/>
</dbReference>
<comment type="caution">
    <text evidence="1">The sequence shown here is derived from an EMBL/GenBank/DDBJ whole genome shotgun (WGS) entry which is preliminary data.</text>
</comment>
<proteinExistence type="predicted"/>
<reference evidence="1 2" key="1">
    <citation type="submission" date="2018-11" db="EMBL/GenBank/DDBJ databases">
        <title>Chryseotalea sanarue gen. nov., sp., nov., a member of the family Cytophagaceae, isolated from a brackish lake in Hamamatsu Japan.</title>
        <authorList>
            <person name="Maejima Y."/>
            <person name="Iino T."/>
            <person name="Muraguchi Y."/>
            <person name="Fukuda K."/>
            <person name="Ohkuma M."/>
            <person name="Moriuchi R."/>
            <person name="Dohra H."/>
            <person name="Kimbara K."/>
            <person name="Shintani M."/>
        </authorList>
    </citation>
    <scope>NUCLEOTIDE SEQUENCE [LARGE SCALE GENOMIC DNA]</scope>
    <source>
        <strain evidence="1 2">Ys</strain>
    </source>
</reference>
<gene>
    <name evidence="1" type="ORF">SanaruYs_05470</name>
</gene>
<accession>A0A401U645</accession>
<organism evidence="1 2">
    <name type="scientific">Chryseotalea sanaruensis</name>
    <dbReference type="NCBI Taxonomy" id="2482724"/>
    <lineage>
        <taxon>Bacteria</taxon>
        <taxon>Pseudomonadati</taxon>
        <taxon>Bacteroidota</taxon>
        <taxon>Cytophagia</taxon>
        <taxon>Cytophagales</taxon>
        <taxon>Chryseotaleaceae</taxon>
        <taxon>Chryseotalea</taxon>
    </lineage>
</organism>
<dbReference type="EMBL" id="BHXQ01000001">
    <property type="protein sequence ID" value="GCC50332.1"/>
    <property type="molecule type" value="Genomic_DNA"/>
</dbReference>
<evidence type="ECO:0000313" key="1">
    <source>
        <dbReference type="EMBL" id="GCC50332.1"/>
    </source>
</evidence>
<sequence>MNINRTHSTANNFGAVNALKGYRAQFVYSLSRILCHQSDEVTFRPEGKFEDLDIYDEHNKVIEIVQVKCLGETLTLSDIISQKTSSFLKRALEAHKNGFRPKITLVSFGQVNDDIRGLAENNLSTSLNNKLKKFGLTEEQNDTINKHFRYEIVSEDTLIRETKLKIQDLKIFADTDVSLDLLIYWLYNSAINQRIIDIITLHDQLTVIGKFQSDRVSFHNTFGTLIRPLVDEGGTDDIQKLQRDFYKGISASYAHILAGIDVVRKEKLEQISKSFKTANTLFIHGASGQGKSTLAYRYLHDYCTLSTAFIITLPPDVATLYEIINTLHALSANINFPITLYIDIIPGHTDWITALQQLGTKNNLNFLLTVREEDWNSVQIEDKFTYSEIELGLDQKEAELIYEALNKFDLDLQFTDFQDAWNVFGESGPLLEFVYLVTQGESLPAKLKSQIDRIIEEYNEISKDKIKLLRIVVIADCFNARVLYKEIASHLKLDNISRLTELLEREYLIKLSDGKSFLTGLHPVRSGLLKKLLFDPELHDESEFVIECLHFLDPSTIYSFLRSAFRYTKINVSQLIAQLQTVNARSWVYYNAVLKSLVWMGVSDFIERNKEILNRAVTHFGRAWVTVVNVDISNALVGDEFTSIHSLFSEDQQKVAREINAQLRGSQNIYDHCISWIRTIKQIAIDPMTEEDFRGFASFIFWTDKLGASNIDISISKQSIIDGFKKHTLDALSRALFALKLNTQLRPLHQDTLQIFLDRFFITHNVIALNDANNEIVCEYFFNILENRNKYDTGNFIHDRSVQIINQLRLVYPNKDTYGTDGYGHKLSFIPDMHDDSHKRIPKRNLPLDYLVEVNSIFINLFDYSTRLSTWAEYVNQVVERRVMQIDILQESINSFAVYHKKKTYNPLVDFTKKFWNTLRPRLEEKSRPSLPKLILDEWGLTGEGNRADLKGLNANNDKFDQRSTLSLKRFETFRTSYQEYDNAISNYLWQSTAQISTEIRKRTNQQTSESNDYSRVSLVGNLFKAYEIIEEFQEQFKLHFNKFVKPQILADIEAKEKSYVAALCFIYRHFLNSKSFINGNLLKMAHEHVNQARLSFAEKVTNDFTSLAKELDCNFDVKWDEAKRRVIIFIRGESSIKMYGAIERVYSLFFSALGKPDPTSVRYGVLSKYYKSFLVIPLMGINSVNGKCYEFKFYKIMDSKFQELAQFHLIPQDIPNEIIAKYQIQSWNKILPEFEKIDRILSCAATAHQLAFHFVQFMKFSGVESNPLGEQVLEPYLANVTSKLQENVQEALDLFGYLVESCNKEKYTFESETFKFEFFDFLLSTHKLFSPSGDNVPTDEGERAISTNELKDWIPRLERLSNNIGIIYMVLSDCIIANHHSKQRA</sequence>
<name>A0A401U645_9BACT</name>
<protein>
    <submittedName>
        <fullName evidence="1">Uncharacterized protein</fullName>
    </submittedName>
</protein>
<evidence type="ECO:0000313" key="2">
    <source>
        <dbReference type="Proteomes" id="UP000288227"/>
    </source>
</evidence>
<dbReference type="Proteomes" id="UP000288227">
    <property type="component" value="Unassembled WGS sequence"/>
</dbReference>
<keyword evidence="2" id="KW-1185">Reference proteome</keyword>